<evidence type="ECO:0000259" key="3">
    <source>
        <dbReference type="PROSITE" id="PS51762"/>
    </source>
</evidence>
<dbReference type="Gene3D" id="2.60.120.200">
    <property type="match status" value="1"/>
</dbReference>
<organism evidence="4 5">
    <name type="scientific">Sphingomonas sanguinis</name>
    <dbReference type="NCBI Taxonomy" id="33051"/>
    <lineage>
        <taxon>Bacteria</taxon>
        <taxon>Pseudomonadati</taxon>
        <taxon>Pseudomonadota</taxon>
        <taxon>Alphaproteobacteria</taxon>
        <taxon>Sphingomonadales</taxon>
        <taxon>Sphingomonadaceae</taxon>
        <taxon>Sphingomonas</taxon>
    </lineage>
</organism>
<feature type="signal peptide" evidence="2">
    <location>
        <begin position="1"/>
        <end position="26"/>
    </location>
</feature>
<comment type="caution">
    <text evidence="4">The sequence shown here is derived from an EMBL/GenBank/DDBJ whole genome shotgun (WGS) entry which is preliminary data.</text>
</comment>
<protein>
    <submittedName>
        <fullName evidence="4">Family 16 glycosylhydrolase</fullName>
    </submittedName>
</protein>
<accession>A0ABU5LVD0</accession>
<dbReference type="InterPro" id="IPR000757">
    <property type="entry name" value="Beta-glucanase-like"/>
</dbReference>
<dbReference type="Proteomes" id="UP001292182">
    <property type="component" value="Unassembled WGS sequence"/>
</dbReference>
<feature type="chain" id="PRO_5046866162" evidence="2">
    <location>
        <begin position="27"/>
        <end position="264"/>
    </location>
</feature>
<sequence>MKTIYRALTAAALMMAPQLAPGTAMAQSFWDGFDSNSYNPNLWIAESGRNGDPFGCAFQPGMIVNGQGGNVALTLQNGSCSELKSKALYQYGTVQARLQLSNIPGTVASLFTYNSWYDSPGKPWTEIDIEYLPSYGNTLHTNVIFQASQTGTYRQWEKYISLDGYGINPMNGPVTAGFDWTASKIAWYVINSSGNKVYIRTITKSDQTNCDCIPASAWPSNPARIFANYWHGNNANSDSVNYFPKRYSGASGRAVYDWIQFIDY</sequence>
<keyword evidence="2" id="KW-0732">Signal</keyword>
<reference evidence="5" key="1">
    <citation type="submission" date="2023-07" db="EMBL/GenBank/DDBJ databases">
        <title>Whole genome sequence analysis of rice epiphytic Sphingomonas sanguinis OsEp_Plm_15B2.</title>
        <authorList>
            <person name="Sahu K.P."/>
            <person name="Asharani P."/>
            <person name="Reddy B."/>
            <person name="Kumar A."/>
        </authorList>
    </citation>
    <scope>NUCLEOTIDE SEQUENCE [LARGE SCALE GENOMIC DNA]</scope>
    <source>
        <strain evidence="5">OsEp_Plm_15B2</strain>
    </source>
</reference>
<evidence type="ECO:0000313" key="4">
    <source>
        <dbReference type="EMBL" id="MDZ7283892.1"/>
    </source>
</evidence>
<evidence type="ECO:0000313" key="5">
    <source>
        <dbReference type="Proteomes" id="UP001292182"/>
    </source>
</evidence>
<feature type="domain" description="GH16" evidence="3">
    <location>
        <begin position="3"/>
        <end position="264"/>
    </location>
</feature>
<dbReference type="Pfam" id="PF00722">
    <property type="entry name" value="Glyco_hydro_16"/>
    <property type="match status" value="1"/>
</dbReference>
<evidence type="ECO:0000256" key="2">
    <source>
        <dbReference type="SAM" id="SignalP"/>
    </source>
</evidence>
<keyword evidence="5" id="KW-1185">Reference proteome</keyword>
<evidence type="ECO:0000256" key="1">
    <source>
        <dbReference type="ARBA" id="ARBA00006865"/>
    </source>
</evidence>
<dbReference type="EMBL" id="JAOBTW010000026">
    <property type="protein sequence ID" value="MDZ7283892.1"/>
    <property type="molecule type" value="Genomic_DNA"/>
</dbReference>
<proteinExistence type="inferred from homology"/>
<dbReference type="PROSITE" id="PS51762">
    <property type="entry name" value="GH16_2"/>
    <property type="match status" value="1"/>
</dbReference>
<comment type="similarity">
    <text evidence="1">Belongs to the glycosyl hydrolase 16 family.</text>
</comment>
<dbReference type="InterPro" id="IPR013320">
    <property type="entry name" value="ConA-like_dom_sf"/>
</dbReference>
<dbReference type="SUPFAM" id="SSF49899">
    <property type="entry name" value="Concanavalin A-like lectins/glucanases"/>
    <property type="match status" value="1"/>
</dbReference>
<gene>
    <name evidence="4" type="ORF">N4G62_17830</name>
</gene>
<name>A0ABU5LVD0_9SPHN</name>